<keyword evidence="12" id="KW-1185">Reference proteome</keyword>
<accession>A0A8I6RKZ2</accession>
<dbReference type="GeneID" id="106664537"/>
<evidence type="ECO:0000256" key="2">
    <source>
        <dbReference type="ARBA" id="ARBA00004414"/>
    </source>
</evidence>
<dbReference type="OrthoDB" id="193023at2759"/>
<dbReference type="SMART" id="SM00320">
    <property type="entry name" value="WD40"/>
    <property type="match status" value="5"/>
</dbReference>
<dbReference type="Pfam" id="PF23138">
    <property type="entry name" value="CTLH_Armc9"/>
    <property type="match status" value="1"/>
</dbReference>
<protein>
    <recommendedName>
        <fullName evidence="4">WD repeat-containing protein 91</fullName>
    </recommendedName>
</protein>
<dbReference type="PANTHER" id="PTHR13083:SF3">
    <property type="entry name" value="WD REPEAT-CONTAINING PROTEIN 91"/>
    <property type="match status" value="1"/>
</dbReference>
<feature type="domain" description="Anaphase-promoting complex subunit 4-like WD40" evidence="9">
    <location>
        <begin position="471"/>
        <end position="529"/>
    </location>
</feature>
<dbReference type="InterPro" id="IPR036322">
    <property type="entry name" value="WD40_repeat_dom_sf"/>
</dbReference>
<dbReference type="GO" id="GO:0045022">
    <property type="term" value="P:early endosome to late endosome transport"/>
    <property type="evidence" value="ECO:0007669"/>
    <property type="project" value="InterPro"/>
</dbReference>
<evidence type="ECO:0000256" key="4">
    <source>
        <dbReference type="ARBA" id="ARBA00021116"/>
    </source>
</evidence>
<feature type="compositionally biased region" description="Basic and acidic residues" evidence="8">
    <location>
        <begin position="302"/>
        <end position="317"/>
    </location>
</feature>
<dbReference type="Pfam" id="PF12894">
    <property type="entry name" value="ANAPC4_WD40"/>
    <property type="match status" value="1"/>
</dbReference>
<dbReference type="OMA" id="KMYLVNA"/>
<evidence type="ECO:0000256" key="1">
    <source>
        <dbReference type="ARBA" id="ARBA00004220"/>
    </source>
</evidence>
<organism evidence="11 12">
    <name type="scientific">Cimex lectularius</name>
    <name type="common">Bed bug</name>
    <name type="synonym">Acanthia lectularia</name>
    <dbReference type="NCBI Taxonomy" id="79782"/>
    <lineage>
        <taxon>Eukaryota</taxon>
        <taxon>Metazoa</taxon>
        <taxon>Ecdysozoa</taxon>
        <taxon>Arthropoda</taxon>
        <taxon>Hexapoda</taxon>
        <taxon>Insecta</taxon>
        <taxon>Pterygota</taxon>
        <taxon>Neoptera</taxon>
        <taxon>Paraneoptera</taxon>
        <taxon>Hemiptera</taxon>
        <taxon>Heteroptera</taxon>
        <taxon>Panheteroptera</taxon>
        <taxon>Cimicomorpha</taxon>
        <taxon>Cimicidae</taxon>
        <taxon>Cimex</taxon>
    </lineage>
</organism>
<comment type="similarity">
    <text evidence="3">Belongs to the WD repeat WDR91 family.</text>
</comment>
<dbReference type="InterPro" id="IPR015943">
    <property type="entry name" value="WD40/YVTN_repeat-like_dom_sf"/>
</dbReference>
<sequence length="647" mass="72601">MSHFTHLDDLVREYLLFRGFTITLKSFDAELKVDKDRGFRVDKIVDQFLLLINNCDLNSLRALWSHFDQKIFSKLDHEFTPGLRKLEISLHKYYLVNAISSKNPDKVNEFFTKMTPELQGQPEWKEWFMLPYIEKPEEHGAFAVHFTKQWQDTFLVSLHNFLAIIYQVMPQPALSSYEEEATKLRRLQEENDALKHKLATLSQCANIVPEVVPPMDIMDDFYIIAQENPASNNENHPKSLKNLIRTIGGGIPTSPIMGRKPQPQDDQFGVKKHHSSKRHVSQGGWIKQSSTSVPKRSLSLDSRPRRSNRDVSVENVDKRGNRKDTFLLLSQEKMTEHKAAVTQCKFNALGNMIASCDSDGIIKLWSAESQIKVHSTLEYKSGFTSLSWLTKNERYFVSGSQDGILRLHDSRENKTIWETGNEDSSPLTNTKILSLCCSPTECSVACSAINFNKMTGKLLFYDIKTKKVEQSFTLGNGTTSLSANCCQFNHNGSLLIVGCSDGSVRALDLRNGECVESWGAHEGCVSTIHITPDHNFCYTLGADHKLNKHNLAHNGEATFRVTLPNCQTSHGTQGFTLHQNGKLVLTACGNIGANIYQVTDSCLQAMLSLEGHKSPLTTCDWSTANQCSTCLSSSADGKINVSTILTP</sequence>
<name>A0A8I6RKZ2_CIMLE</name>
<dbReference type="Proteomes" id="UP000494040">
    <property type="component" value="Unassembled WGS sequence"/>
</dbReference>
<dbReference type="SUPFAM" id="SSF50978">
    <property type="entry name" value="WD40 repeat-like"/>
    <property type="match status" value="1"/>
</dbReference>
<evidence type="ECO:0000256" key="3">
    <source>
        <dbReference type="ARBA" id="ARBA00006128"/>
    </source>
</evidence>
<evidence type="ECO:0000256" key="7">
    <source>
        <dbReference type="SAM" id="Coils"/>
    </source>
</evidence>
<evidence type="ECO:0000313" key="12">
    <source>
        <dbReference type="Proteomes" id="UP000494040"/>
    </source>
</evidence>
<feature type="coiled-coil region" evidence="7">
    <location>
        <begin position="177"/>
        <end position="204"/>
    </location>
</feature>
<dbReference type="GO" id="GO:0051898">
    <property type="term" value="P:negative regulation of phosphatidylinositol 3-kinase/protein kinase B signal transduction"/>
    <property type="evidence" value="ECO:0007669"/>
    <property type="project" value="InterPro"/>
</dbReference>
<keyword evidence="7" id="KW-0175">Coiled coil</keyword>
<dbReference type="AlphaFoldDB" id="A0A8I6RKZ2"/>
<dbReference type="PROSITE" id="PS50082">
    <property type="entry name" value="WD_REPEATS_2"/>
    <property type="match status" value="1"/>
</dbReference>
<dbReference type="RefSeq" id="XP_014245836.1">
    <property type="nucleotide sequence ID" value="XM_014390350.1"/>
</dbReference>
<dbReference type="InterPro" id="IPR039724">
    <property type="entry name" value="WDR91"/>
</dbReference>
<dbReference type="PROSITE" id="PS50294">
    <property type="entry name" value="WD_REPEATS_REGION"/>
    <property type="match status" value="1"/>
</dbReference>
<dbReference type="EnsemblMetazoa" id="XM_014390350.1">
    <property type="protein sequence ID" value="XP_014245836.1"/>
    <property type="gene ID" value="LOC106664537"/>
</dbReference>
<feature type="compositionally biased region" description="Basic residues" evidence="8">
    <location>
        <begin position="270"/>
        <end position="280"/>
    </location>
</feature>
<feature type="domain" description="ARMC9 CTLH-like" evidence="10">
    <location>
        <begin position="50"/>
        <end position="167"/>
    </location>
</feature>
<evidence type="ECO:0000256" key="5">
    <source>
        <dbReference type="ARBA" id="ARBA00022753"/>
    </source>
</evidence>
<evidence type="ECO:0000259" key="10">
    <source>
        <dbReference type="Pfam" id="PF23138"/>
    </source>
</evidence>
<dbReference type="GO" id="GO:0031901">
    <property type="term" value="C:early endosome membrane"/>
    <property type="evidence" value="ECO:0007669"/>
    <property type="project" value="UniProtKB-SubCell"/>
</dbReference>
<dbReference type="KEGG" id="clec:106664537"/>
<dbReference type="GO" id="GO:0031902">
    <property type="term" value="C:late endosome membrane"/>
    <property type="evidence" value="ECO:0007669"/>
    <property type="project" value="UniProtKB-SubCell"/>
</dbReference>
<comment type="subcellular location">
    <subcellularLocation>
        <location evidence="1">Early endosome membrane</location>
        <topology evidence="1">Peripheral membrane protein</topology>
    </subcellularLocation>
    <subcellularLocation>
        <location evidence="2">Late endosome membrane</location>
    </subcellularLocation>
</comment>
<reference evidence="11" key="1">
    <citation type="submission" date="2022-01" db="UniProtKB">
        <authorList>
            <consortium name="EnsemblMetazoa"/>
        </authorList>
    </citation>
    <scope>IDENTIFICATION</scope>
</reference>
<dbReference type="PANTHER" id="PTHR13083">
    <property type="entry name" value="WD REPEAT-CONTAINING PROTEIN 91"/>
    <property type="match status" value="1"/>
</dbReference>
<dbReference type="GO" id="GO:0141039">
    <property type="term" value="F:phosphatidylinositol 3-kinase inhibitor activity"/>
    <property type="evidence" value="ECO:0007669"/>
    <property type="project" value="InterPro"/>
</dbReference>
<dbReference type="InterPro" id="IPR001680">
    <property type="entry name" value="WD40_rpt"/>
</dbReference>
<evidence type="ECO:0000259" key="9">
    <source>
        <dbReference type="Pfam" id="PF12894"/>
    </source>
</evidence>
<feature type="repeat" description="WD" evidence="6">
    <location>
        <begin position="334"/>
        <end position="375"/>
    </location>
</feature>
<evidence type="ECO:0000256" key="6">
    <source>
        <dbReference type="PROSITE-ProRule" id="PRU00221"/>
    </source>
</evidence>
<keyword evidence="5" id="KW-0967">Endosome</keyword>
<dbReference type="InterPro" id="IPR056327">
    <property type="entry name" value="ARMC9_CTLH-like_dom"/>
</dbReference>
<keyword evidence="6" id="KW-0853">WD repeat</keyword>
<proteinExistence type="inferred from homology"/>
<dbReference type="Gene3D" id="2.130.10.10">
    <property type="entry name" value="YVTN repeat-like/Quinoprotein amine dehydrogenase"/>
    <property type="match status" value="2"/>
</dbReference>
<evidence type="ECO:0000256" key="8">
    <source>
        <dbReference type="SAM" id="MobiDB-lite"/>
    </source>
</evidence>
<dbReference type="Pfam" id="PF00400">
    <property type="entry name" value="WD40"/>
    <property type="match status" value="3"/>
</dbReference>
<feature type="region of interest" description="Disordered" evidence="8">
    <location>
        <begin position="251"/>
        <end position="317"/>
    </location>
</feature>
<evidence type="ECO:0000313" key="11">
    <source>
        <dbReference type="EnsemblMetazoa" id="XP_014245836.1"/>
    </source>
</evidence>
<dbReference type="InterPro" id="IPR024977">
    <property type="entry name" value="Apc4-like_WD40_dom"/>
</dbReference>